<dbReference type="GO" id="GO:0004126">
    <property type="term" value="F:cytidine deaminase activity"/>
    <property type="evidence" value="ECO:0007669"/>
    <property type="project" value="UniProtKB-UniRule"/>
</dbReference>
<evidence type="ECO:0000256" key="14">
    <source>
        <dbReference type="RuleBase" id="RU364006"/>
    </source>
</evidence>
<comment type="catalytic activity">
    <reaction evidence="10 14">
        <text>2'-deoxycytidine + H2O + H(+) = 2'-deoxyuridine + NH4(+)</text>
        <dbReference type="Rhea" id="RHEA:13433"/>
        <dbReference type="ChEBI" id="CHEBI:15377"/>
        <dbReference type="ChEBI" id="CHEBI:15378"/>
        <dbReference type="ChEBI" id="CHEBI:15698"/>
        <dbReference type="ChEBI" id="CHEBI:16450"/>
        <dbReference type="ChEBI" id="CHEBI:28938"/>
        <dbReference type="EC" id="3.5.4.5"/>
    </reaction>
</comment>
<evidence type="ECO:0000313" key="17">
    <source>
        <dbReference type="Proteomes" id="UP000503320"/>
    </source>
</evidence>
<evidence type="ECO:0000256" key="8">
    <source>
        <dbReference type="ARBA" id="ARBA00022833"/>
    </source>
</evidence>
<reference evidence="16 17" key="1">
    <citation type="submission" date="2019-03" db="EMBL/GenBank/DDBJ databases">
        <title>Complete Genome Sequence of Allofrancisella frigidaquae Strain SYSU 10HL1970 Isolated from Water-Cooling Systems in China.</title>
        <authorList>
            <person name="Ohrman C."/>
            <person name="Uneklint I."/>
            <person name="Sjodin A."/>
        </authorList>
    </citation>
    <scope>NUCLEOTIDE SEQUENCE [LARGE SCALE GENOMIC DNA]</scope>
    <source>
        <strain evidence="16 17">SYSU 10HL1970</strain>
    </source>
</reference>
<evidence type="ECO:0000313" key="16">
    <source>
        <dbReference type="EMBL" id="QIV94254.1"/>
    </source>
</evidence>
<dbReference type="PROSITE" id="PS00903">
    <property type="entry name" value="CYT_DCMP_DEAMINASES_1"/>
    <property type="match status" value="1"/>
</dbReference>
<name>A0A6M3HSM3_9GAMM</name>
<keyword evidence="6 13" id="KW-0479">Metal-binding</keyword>
<dbReference type="NCBIfam" id="NF004064">
    <property type="entry name" value="PRK05578.1"/>
    <property type="match status" value="1"/>
</dbReference>
<dbReference type="AlphaFoldDB" id="A0A6M3HSM3"/>
<evidence type="ECO:0000256" key="1">
    <source>
        <dbReference type="ARBA" id="ARBA00001947"/>
    </source>
</evidence>
<evidence type="ECO:0000256" key="9">
    <source>
        <dbReference type="ARBA" id="ARBA00032005"/>
    </source>
</evidence>
<dbReference type="FunFam" id="3.40.140.10:FF:000008">
    <property type="entry name" value="Cytidine deaminase"/>
    <property type="match status" value="1"/>
</dbReference>
<keyword evidence="17" id="KW-1185">Reference proteome</keyword>
<dbReference type="CDD" id="cd01283">
    <property type="entry name" value="cytidine_deaminase"/>
    <property type="match status" value="1"/>
</dbReference>
<dbReference type="GO" id="GO:0005829">
    <property type="term" value="C:cytosol"/>
    <property type="evidence" value="ECO:0007669"/>
    <property type="project" value="TreeGrafter"/>
</dbReference>
<dbReference type="Pfam" id="PF00383">
    <property type="entry name" value="dCMP_cyt_deam_1"/>
    <property type="match status" value="1"/>
</dbReference>
<organism evidence="16 17">
    <name type="scientific">Allofrancisella frigidaquae</name>
    <dbReference type="NCBI Taxonomy" id="1085644"/>
    <lineage>
        <taxon>Bacteria</taxon>
        <taxon>Pseudomonadati</taxon>
        <taxon>Pseudomonadota</taxon>
        <taxon>Gammaproteobacteria</taxon>
        <taxon>Thiotrichales</taxon>
        <taxon>Francisellaceae</taxon>
        <taxon>Allofrancisella</taxon>
    </lineage>
</organism>
<dbReference type="SUPFAM" id="SSF53927">
    <property type="entry name" value="Cytidine deaminase-like"/>
    <property type="match status" value="1"/>
</dbReference>
<comment type="catalytic activity">
    <reaction evidence="11 14">
        <text>cytidine + H2O + H(+) = uridine + NH4(+)</text>
        <dbReference type="Rhea" id="RHEA:16069"/>
        <dbReference type="ChEBI" id="CHEBI:15377"/>
        <dbReference type="ChEBI" id="CHEBI:15378"/>
        <dbReference type="ChEBI" id="CHEBI:16704"/>
        <dbReference type="ChEBI" id="CHEBI:17562"/>
        <dbReference type="ChEBI" id="CHEBI:28938"/>
        <dbReference type="EC" id="3.5.4.5"/>
    </reaction>
</comment>
<dbReference type="RefSeq" id="WP_035721664.1">
    <property type="nucleotide sequence ID" value="NZ_CP038017.1"/>
</dbReference>
<feature type="active site" description="Proton donor" evidence="12">
    <location>
        <position position="55"/>
    </location>
</feature>
<evidence type="ECO:0000256" key="12">
    <source>
        <dbReference type="PIRSR" id="PIRSR606262-1"/>
    </source>
</evidence>
<evidence type="ECO:0000256" key="6">
    <source>
        <dbReference type="ARBA" id="ARBA00022723"/>
    </source>
</evidence>
<evidence type="ECO:0000256" key="5">
    <source>
        <dbReference type="ARBA" id="ARBA00018266"/>
    </source>
</evidence>
<dbReference type="InterPro" id="IPR002125">
    <property type="entry name" value="CMP_dCMP_dom"/>
</dbReference>
<feature type="binding site" evidence="13">
    <location>
        <position position="88"/>
    </location>
    <ligand>
        <name>Zn(2+)</name>
        <dbReference type="ChEBI" id="CHEBI:29105"/>
        <note>catalytic</note>
    </ligand>
</feature>
<evidence type="ECO:0000256" key="13">
    <source>
        <dbReference type="PIRSR" id="PIRSR606262-3"/>
    </source>
</evidence>
<dbReference type="NCBIfam" id="TIGR01354">
    <property type="entry name" value="cyt_deam_tetra"/>
    <property type="match status" value="1"/>
</dbReference>
<evidence type="ECO:0000256" key="10">
    <source>
        <dbReference type="ARBA" id="ARBA00049252"/>
    </source>
</evidence>
<feature type="binding site" evidence="13">
    <location>
        <position position="91"/>
    </location>
    <ligand>
        <name>Zn(2+)</name>
        <dbReference type="ChEBI" id="CHEBI:29105"/>
        <note>catalytic</note>
    </ligand>
</feature>
<dbReference type="EC" id="3.5.4.5" evidence="4 14"/>
<accession>A0A6M3HSM3</accession>
<dbReference type="InterPro" id="IPR016192">
    <property type="entry name" value="APOBEC/CMP_deaminase_Zn-bd"/>
</dbReference>
<evidence type="ECO:0000259" key="15">
    <source>
        <dbReference type="PROSITE" id="PS51747"/>
    </source>
</evidence>
<proteinExistence type="inferred from homology"/>
<evidence type="ECO:0000256" key="7">
    <source>
        <dbReference type="ARBA" id="ARBA00022801"/>
    </source>
</evidence>
<dbReference type="GO" id="GO:0042802">
    <property type="term" value="F:identical protein binding"/>
    <property type="evidence" value="ECO:0007669"/>
    <property type="project" value="UniProtKB-ARBA"/>
</dbReference>
<comment type="cofactor">
    <cofactor evidence="1 13 14">
        <name>Zn(2+)</name>
        <dbReference type="ChEBI" id="CHEBI:29105"/>
    </cofactor>
</comment>
<dbReference type="InterPro" id="IPR050202">
    <property type="entry name" value="Cyt/Deoxycyt_deaminase"/>
</dbReference>
<dbReference type="EMBL" id="CP038017">
    <property type="protein sequence ID" value="QIV94254.1"/>
    <property type="molecule type" value="Genomic_DNA"/>
</dbReference>
<dbReference type="PANTHER" id="PTHR11644:SF2">
    <property type="entry name" value="CYTIDINE DEAMINASE"/>
    <property type="match status" value="1"/>
</dbReference>
<dbReference type="PROSITE" id="PS51747">
    <property type="entry name" value="CYT_DCMP_DEAMINASES_2"/>
    <property type="match status" value="1"/>
</dbReference>
<feature type="binding site" evidence="13">
    <location>
        <position position="53"/>
    </location>
    <ligand>
        <name>Zn(2+)</name>
        <dbReference type="ChEBI" id="CHEBI:29105"/>
        <note>catalytic</note>
    </ligand>
</feature>
<evidence type="ECO:0000256" key="4">
    <source>
        <dbReference type="ARBA" id="ARBA00012783"/>
    </source>
</evidence>
<comment type="function">
    <text evidence="2 14">This enzyme scavenges exogenous and endogenous cytidine and 2'-deoxycytidine for UMP synthesis.</text>
</comment>
<dbReference type="Gene3D" id="3.40.140.10">
    <property type="entry name" value="Cytidine Deaminase, domain 2"/>
    <property type="match status" value="1"/>
</dbReference>
<keyword evidence="8 13" id="KW-0862">Zinc</keyword>
<evidence type="ECO:0000256" key="3">
    <source>
        <dbReference type="ARBA" id="ARBA00006576"/>
    </source>
</evidence>
<dbReference type="GO" id="GO:0055086">
    <property type="term" value="P:nucleobase-containing small molecule metabolic process"/>
    <property type="evidence" value="ECO:0007669"/>
    <property type="project" value="UniProtKB-ARBA"/>
</dbReference>
<dbReference type="InterPro" id="IPR016193">
    <property type="entry name" value="Cytidine_deaminase-like"/>
</dbReference>
<dbReference type="PANTHER" id="PTHR11644">
    <property type="entry name" value="CYTIDINE DEAMINASE"/>
    <property type="match status" value="1"/>
</dbReference>
<dbReference type="Proteomes" id="UP000503320">
    <property type="component" value="Chromosome"/>
</dbReference>
<dbReference type="InterPro" id="IPR006262">
    <property type="entry name" value="Cyt_deam_tetra"/>
</dbReference>
<sequence>MENTKLIDIAIQASEKAYAPYSKFKVGAAVLLKNGKVITGTNIENASFSLTNCAERSALFYVYSQGYRKTDIAKIVVIADTKSAVSPCGACRQVMSELLDLDCPIVLANKAKTDIKETNIQELLPYMFVL</sequence>
<comment type="similarity">
    <text evidence="3 14">Belongs to the cytidine and deoxycytidylate deaminase family.</text>
</comment>
<dbReference type="GO" id="GO:0008270">
    <property type="term" value="F:zinc ion binding"/>
    <property type="evidence" value="ECO:0007669"/>
    <property type="project" value="UniProtKB-UniRule"/>
</dbReference>
<dbReference type="GO" id="GO:0072527">
    <property type="term" value="P:pyrimidine-containing compound metabolic process"/>
    <property type="evidence" value="ECO:0007669"/>
    <property type="project" value="UniProtKB-ARBA"/>
</dbReference>
<protein>
    <recommendedName>
        <fullName evidence="5 14">Cytidine deaminase</fullName>
        <ecNumber evidence="4 14">3.5.4.5</ecNumber>
    </recommendedName>
    <alternativeName>
        <fullName evidence="9 14">Cytidine aminohydrolase</fullName>
    </alternativeName>
</protein>
<gene>
    <name evidence="16" type="primary">cdd</name>
    <name evidence="16" type="ORF">E3E15_02350</name>
</gene>
<evidence type="ECO:0000256" key="2">
    <source>
        <dbReference type="ARBA" id="ARBA00003949"/>
    </source>
</evidence>
<evidence type="ECO:0000256" key="11">
    <source>
        <dbReference type="ARBA" id="ARBA00049558"/>
    </source>
</evidence>
<feature type="domain" description="CMP/dCMP-type deaminase" evidence="15">
    <location>
        <begin position="1"/>
        <end position="130"/>
    </location>
</feature>
<dbReference type="KEGG" id="afri:E3E15_02350"/>
<keyword evidence="7 14" id="KW-0378">Hydrolase</keyword>